<evidence type="ECO:0000313" key="1">
    <source>
        <dbReference type="EMBL" id="SFV84061.1"/>
    </source>
</evidence>
<accession>A0A1W1DQN7</accession>
<proteinExistence type="predicted"/>
<organism evidence="1">
    <name type="scientific">hydrothermal vent metagenome</name>
    <dbReference type="NCBI Taxonomy" id="652676"/>
    <lineage>
        <taxon>unclassified sequences</taxon>
        <taxon>metagenomes</taxon>
        <taxon>ecological metagenomes</taxon>
    </lineage>
</organism>
<gene>
    <name evidence="1" type="ORF">MNB_SUP05-7-595</name>
</gene>
<sequence>MSHNRLLFFVDEGGFDDYTPLFVSMGFVVDFEDSQRKAVKLAKKNQYQVLVAEFSYNPEFRDRVSNIESLLATLESYSPEVKIIVLYDEINQIQLNQLKQRYRLDHVLTFPINEQTITTCLSV</sequence>
<dbReference type="AlphaFoldDB" id="A0A1W1DQN7"/>
<protein>
    <recommendedName>
        <fullName evidence="2">Response regulatory domain-containing protein</fullName>
    </recommendedName>
</protein>
<dbReference type="EMBL" id="FPHW01000087">
    <property type="protein sequence ID" value="SFV84061.1"/>
    <property type="molecule type" value="Genomic_DNA"/>
</dbReference>
<evidence type="ECO:0008006" key="2">
    <source>
        <dbReference type="Google" id="ProtNLM"/>
    </source>
</evidence>
<reference evidence="1" key="1">
    <citation type="submission" date="2016-10" db="EMBL/GenBank/DDBJ databases">
        <authorList>
            <person name="de Groot N.N."/>
        </authorList>
    </citation>
    <scope>NUCLEOTIDE SEQUENCE</scope>
</reference>
<name>A0A1W1DQN7_9ZZZZ</name>